<dbReference type="EMBL" id="SNQI01000003">
    <property type="protein sequence ID" value="TEW73866.1"/>
    <property type="molecule type" value="Genomic_DNA"/>
</dbReference>
<accession>A0A4Y8AT76</accession>
<keyword evidence="2" id="KW-1185">Reference proteome</keyword>
<organism evidence="1 2">
    <name type="scientific">Gramella jeungdoensis</name>
    <dbReference type="NCBI Taxonomy" id="708091"/>
    <lineage>
        <taxon>Bacteria</taxon>
        <taxon>Pseudomonadati</taxon>
        <taxon>Bacteroidota</taxon>
        <taxon>Flavobacteriia</taxon>
        <taxon>Flavobacteriales</taxon>
        <taxon>Flavobacteriaceae</taxon>
        <taxon>Christiangramia</taxon>
    </lineage>
</organism>
<dbReference type="OrthoDB" id="1440507at2"/>
<gene>
    <name evidence="1" type="ORF">E2488_10330</name>
</gene>
<sequence length="139" mass="15405">MSLKLPIGLISPEKAKELNQQFVKTRSEDLNGIVEKLDKKPKKKDALSNWFSLEEIKNYIAYVESKAPEANGLRVYFGAYGKKATEKSNTSTVFFIPTRVKSRSSQKDCFEGGGITDINDLDGLNNGTLGDPPSAEYPQ</sequence>
<evidence type="ECO:0000313" key="2">
    <source>
        <dbReference type="Proteomes" id="UP000298517"/>
    </source>
</evidence>
<dbReference type="Proteomes" id="UP000298517">
    <property type="component" value="Unassembled WGS sequence"/>
</dbReference>
<dbReference type="RefSeq" id="WP_134248265.1">
    <property type="nucleotide sequence ID" value="NZ_SNQI01000003.1"/>
</dbReference>
<protein>
    <submittedName>
        <fullName evidence="1">Uncharacterized protein</fullName>
    </submittedName>
</protein>
<dbReference type="AlphaFoldDB" id="A0A4Y8AT76"/>
<comment type="caution">
    <text evidence="1">The sequence shown here is derived from an EMBL/GenBank/DDBJ whole genome shotgun (WGS) entry which is preliminary data.</text>
</comment>
<reference evidence="1 2" key="1">
    <citation type="journal article" date="2011" name="J. Microbiol.">
        <title>Gramella jeungdoensis sp. nov., isolated from a solar saltern in Korea.</title>
        <authorList>
            <person name="Joung Y."/>
            <person name="Kim H."/>
            <person name="Jang T."/>
            <person name="Ahn T.S."/>
            <person name="Joh K."/>
        </authorList>
    </citation>
    <scope>NUCLEOTIDE SEQUENCE [LARGE SCALE GENOMIC DNA]</scope>
    <source>
        <strain evidence="1 2">KCTC 23123</strain>
    </source>
</reference>
<evidence type="ECO:0000313" key="1">
    <source>
        <dbReference type="EMBL" id="TEW73866.1"/>
    </source>
</evidence>
<proteinExistence type="predicted"/>
<name>A0A4Y8AT76_9FLAO</name>